<evidence type="ECO:0000313" key="1">
    <source>
        <dbReference type="EMBL" id="TDF73152.1"/>
    </source>
</evidence>
<protein>
    <submittedName>
        <fullName evidence="1">ATP-binding cassette domain-containing protein</fullName>
    </submittedName>
</protein>
<proteinExistence type="predicted"/>
<keyword evidence="1" id="KW-0547">Nucleotide-binding</keyword>
<evidence type="ECO:0000313" key="2">
    <source>
        <dbReference type="Proteomes" id="UP000294588"/>
    </source>
</evidence>
<organism evidence="1 2">
    <name type="scientific">Candidatus Syntrophosphaera thermopropionivorans</name>
    <dbReference type="NCBI Taxonomy" id="2593015"/>
    <lineage>
        <taxon>Bacteria</taxon>
        <taxon>Pseudomonadati</taxon>
        <taxon>Candidatus Cloacimonadota</taxon>
        <taxon>Candidatus Cloacimonadia</taxon>
        <taxon>Candidatus Cloacimonadales</taxon>
        <taxon>Candidatus Cloacimonadaceae</taxon>
        <taxon>Candidatus Syntrophosphaera</taxon>
    </lineage>
</organism>
<sequence length="248" mass="28005">MQPILRAEHLYKSFLLAGKPQLILEDVNFTMEEEGFVSVVGSSGCGKTTFLELLAGITKPDKGEIYYQGERITGKTGLLGYMPQDDLLFPWLNVQENVLIPVRVRNGDIKAAKARIQELLPVFGLEGHIKHMPYQLSGGLRQRAAFLRTCMMEAKLLLLDEPFASLDAITRIQLQNWLGYIARELKLSIILVTHDIEEAINLSDTIMVMRKQPGKFVCSFKLDRSNKMNEMEVLKLKKEILELVANGV</sequence>
<name>A0AC61QJB5_9BACT</name>
<reference evidence="1" key="1">
    <citation type="submission" date="2019-03" db="EMBL/GenBank/DDBJ databases">
        <title>Candidatus Syntrophosphaera thermopropionivorans: a novel player in syntrophic propionate oxidation during anaerobic digestion.</title>
        <authorList>
            <person name="Dyksma S."/>
        </authorList>
    </citation>
    <scope>NUCLEOTIDE SEQUENCE</scope>
    <source>
        <strain evidence="1">W5</strain>
    </source>
</reference>
<dbReference type="EMBL" id="SMOG01000008">
    <property type="protein sequence ID" value="TDF73152.1"/>
    <property type="molecule type" value="Genomic_DNA"/>
</dbReference>
<accession>A0AC61QJB5</accession>
<keyword evidence="2" id="KW-1185">Reference proteome</keyword>
<keyword evidence="1" id="KW-0067">ATP-binding</keyword>
<comment type="caution">
    <text evidence="1">The sequence shown here is derived from an EMBL/GenBank/DDBJ whole genome shotgun (WGS) entry which is preliminary data.</text>
</comment>
<gene>
    <name evidence="1" type="ORF">E0946_03820</name>
</gene>
<dbReference type="Proteomes" id="UP000294588">
    <property type="component" value="Unassembled WGS sequence"/>
</dbReference>